<feature type="compositionally biased region" description="Basic and acidic residues" evidence="1">
    <location>
        <begin position="233"/>
        <end position="244"/>
    </location>
</feature>
<sequence length="244" mass="27469">MDPVEPPSGEIDSEFEALEAAAAAGRPLFRGTHHYDSATVERTYYVEDGVLNVETVYLDGGTEIVTVTESWLLEDDHLRHTGEPLAQFCRRHHFEEPATDVRYCLDESAAEDDPFPDPEIESTFQPATTVSVEEGAALRYEGIHRAGEARVERSFFVNDTDACIRVRTTYFWDDERLGSLDRTRDLLEDGEFVATTGEPVEAFCRRTHLVDPESDVRYCARLGTNSMGSPEAGDERQPEGTDRW</sequence>
<organism evidence="3 5">
    <name type="scientific">Halapricum hydrolyticum</name>
    <dbReference type="NCBI Taxonomy" id="2979991"/>
    <lineage>
        <taxon>Archaea</taxon>
        <taxon>Methanobacteriati</taxon>
        <taxon>Methanobacteriota</taxon>
        <taxon>Stenosarchaea group</taxon>
        <taxon>Halobacteria</taxon>
        <taxon>Halobacteriales</taxon>
        <taxon>Haloarculaceae</taxon>
        <taxon>Halapricum</taxon>
    </lineage>
</organism>
<dbReference type="AlphaFoldDB" id="A0AAE3LE96"/>
<proteinExistence type="predicted"/>
<evidence type="ECO:0000313" key="5">
    <source>
        <dbReference type="Proteomes" id="UP001209746"/>
    </source>
</evidence>
<dbReference type="EMBL" id="JAOPKD010000002">
    <property type="protein sequence ID" value="MCU4726047.1"/>
    <property type="molecule type" value="Genomic_DNA"/>
</dbReference>
<evidence type="ECO:0000256" key="1">
    <source>
        <dbReference type="SAM" id="MobiDB-lite"/>
    </source>
</evidence>
<dbReference type="Proteomes" id="UP001208186">
    <property type="component" value="Unassembled WGS sequence"/>
</dbReference>
<evidence type="ECO:0000313" key="3">
    <source>
        <dbReference type="EMBL" id="MCU4726047.1"/>
    </source>
</evidence>
<accession>A0AAE3LE96</accession>
<evidence type="ECO:0000313" key="2">
    <source>
        <dbReference type="EMBL" id="MCU4717120.1"/>
    </source>
</evidence>
<gene>
    <name evidence="3" type="ORF">OB914_03530</name>
    <name evidence="2" type="ORF">OB916_03455</name>
</gene>
<dbReference type="Proteomes" id="UP001209746">
    <property type="component" value="Unassembled WGS sequence"/>
</dbReference>
<feature type="region of interest" description="Disordered" evidence="1">
    <location>
        <begin position="223"/>
        <end position="244"/>
    </location>
</feature>
<keyword evidence="4" id="KW-1185">Reference proteome</keyword>
<dbReference type="RefSeq" id="WP_315907891.1">
    <property type="nucleotide sequence ID" value="NZ_JAOPKC010000002.1"/>
</dbReference>
<evidence type="ECO:0000313" key="4">
    <source>
        <dbReference type="Proteomes" id="UP001208186"/>
    </source>
</evidence>
<comment type="caution">
    <text evidence="3">The sequence shown here is derived from an EMBL/GenBank/DDBJ whole genome shotgun (WGS) entry which is preliminary data.</text>
</comment>
<dbReference type="EMBL" id="JAOPKC010000002">
    <property type="protein sequence ID" value="MCU4717120.1"/>
    <property type="molecule type" value="Genomic_DNA"/>
</dbReference>
<name>A0AAE3LE96_9EURY</name>
<protein>
    <submittedName>
        <fullName evidence="3">Uncharacterized protein</fullName>
    </submittedName>
</protein>
<reference evidence="3" key="1">
    <citation type="submission" date="2023-02" db="EMBL/GenBank/DDBJ databases">
        <title>Enrichment on poylsaccharides allowed isolation of novel metabolic and taxonomic groups of Haloarchaea.</title>
        <authorList>
            <person name="Sorokin D.Y."/>
            <person name="Elcheninov A.G."/>
            <person name="Khizhniak T.V."/>
            <person name="Kolganova T.V."/>
            <person name="Kublanov I.V."/>
        </authorList>
    </citation>
    <scope>NUCLEOTIDE SEQUENCE</scope>
    <source>
        <strain evidence="2 4">HArc-curdl5-1</strain>
        <strain evidence="3">HArc-curdl7</strain>
    </source>
</reference>